<dbReference type="EMBL" id="RJVJ01000001">
    <property type="protein sequence ID" value="ROR44146.1"/>
    <property type="molecule type" value="Genomic_DNA"/>
</dbReference>
<feature type="compositionally biased region" description="Low complexity" evidence="1">
    <location>
        <begin position="2123"/>
        <end position="2140"/>
    </location>
</feature>
<dbReference type="InterPro" id="IPR030934">
    <property type="entry name" value="Intein_C"/>
</dbReference>
<dbReference type="NCBIfam" id="TIGR03696">
    <property type="entry name" value="Rhs_assc_core"/>
    <property type="match status" value="1"/>
</dbReference>
<dbReference type="InterPro" id="IPR031325">
    <property type="entry name" value="RHS_repeat"/>
</dbReference>
<dbReference type="PANTHER" id="PTHR32305">
    <property type="match status" value="1"/>
</dbReference>
<evidence type="ECO:0000256" key="2">
    <source>
        <dbReference type="SAM" id="Phobius"/>
    </source>
</evidence>
<evidence type="ECO:0000313" key="5">
    <source>
        <dbReference type="Proteomes" id="UP000267408"/>
    </source>
</evidence>
<evidence type="ECO:0000313" key="4">
    <source>
        <dbReference type="EMBL" id="ROR44146.1"/>
    </source>
</evidence>
<dbReference type="Gene3D" id="2.170.16.10">
    <property type="entry name" value="Hedgehog/Intein (Hint) domain"/>
    <property type="match status" value="1"/>
</dbReference>
<protein>
    <submittedName>
        <fullName evidence="4">Intein/RHS repeat-associated protein</fullName>
    </submittedName>
</protein>
<dbReference type="InterPro" id="IPR003587">
    <property type="entry name" value="Hint_dom_N"/>
</dbReference>
<feature type="compositionally biased region" description="Low complexity" evidence="1">
    <location>
        <begin position="2099"/>
        <end position="2114"/>
    </location>
</feature>
<gene>
    <name evidence="4" type="ORF">EDD39_2323</name>
</gene>
<dbReference type="Proteomes" id="UP000267408">
    <property type="component" value="Unassembled WGS sequence"/>
</dbReference>
<dbReference type="InterPro" id="IPR050708">
    <property type="entry name" value="T6SS_VgrG/RHS"/>
</dbReference>
<name>A0A8G1UHM8_9ACTN</name>
<feature type="transmembrane region" description="Helical" evidence="2">
    <location>
        <begin position="2060"/>
        <end position="2086"/>
    </location>
</feature>
<feature type="region of interest" description="Disordered" evidence="1">
    <location>
        <begin position="35"/>
        <end position="92"/>
    </location>
</feature>
<feature type="domain" description="Hint" evidence="3">
    <location>
        <begin position="2141"/>
        <end position="2243"/>
    </location>
</feature>
<dbReference type="InterPro" id="IPR022385">
    <property type="entry name" value="Rhs_assc_core"/>
</dbReference>
<accession>A0A8G1UHM8</accession>
<sequence>MLSTALVAQVGISTTVAAARPAGHAPDAQLGRVVKTTSQKPKSVPRDKPLSSRTLATPKWPAASEGSLSLTGGDKQIAGGSPVWGRTVPDAKGGPAGPASLGVKVLDHKAAQAAGIDGVIAQLAPGDRTKGRTQVGLDYSSFAEAYGGDYASRLHLVTLPACALTTPEVPDCRVQTPVPTTNDVEHRTLSATLELNSGVQDADQVPQAKGSGGAGIQQASFTAAAPAGVQSAGATVLAATAGTSSGNGGGAGGQYGATSLSPSGSWASGSASGSFNYSYPISTPPAVSGLVPSLNLSYDSGSVDGKTASSQAQSSWIGDGWAMADSFIEQTFVSCSDSPEGIAQPAAKSTGDMCYNGPLLSVSFNGSSSSLIWDAASSTWKPSDASGLVVSHVTGSNNGSGTFNTDYWTLTDRSGTVYSFGRNQLPGWSSGKAVTNSVDSEPVYSANPGDPCYNATFANAVCTTAYRWHLDYVKDLHGNAMSYWYKQDTNYYGRNNGATMTPYVRDSHLDRIDYGFTDGNAYGTVADRVSFTTGDRCVTGTCRPLNAANAANWPDVPFDLVCAQGATCTTTSPGFFSTVRLTGIATSQWNGSAYAPVDTWALAQSIPTTGTYNTSTLWLDSITHTGKDTSAGGPEVPLPPVTFHGAMMANRVDYTTGNGSGLGPLNRYRIDRITTETGSAIGVEYTLPDACTPAGIQGLDPATNTSSCYPVNWTPKFMTDPYTDWFNKYVVKSVSQSDPSGGSAGLYTAYTYKGGGAWHHDDNEVVKAKYRTWGQWRGYGDVQTRTGQGADPLTLSESWFYRGMDGDWLSPTSTRTVNLADSQGGTHRDSDQLSGNALESTAYTYDGGPVDHSSINSYWVSAPTASRTRTGLPPLTANATGKVETWARQAITSTSPTTWRTTETDTSYDTDPASPTFGLELYTYSHGDLALAGTANSQETCARTAYAPANTALNLSGLVAESETDAKPCAGANPGGASAPTDAQLNKLTAPTGLNRATDVVSADRTFYDNPTMAATWPQPAAPTWPQAAPTKGDVSVTQAATGYSGGAFTYQTKSATVMDAYGRPTASYDPLGHKTSTEYTTTPYLTTTGAKATNALGQTTSTTLAPARALTLTVTDPNGIVTSVKSDGMGRTTGVWRNSRTTDQPANQKYSYSFPATGTTAPVVVTTQVMNEESGYSQATTLLDAMLRVRQVQGQAVTTANGRIVSDTFYDSHGWAYKTYSNYRDTTANPGPDLVSPVGGDANIDQQTLTSFDGLGRPSVVKTLQQQQVRSTTYSQYLGDRAVVVPPTGGTATATVTDGLGRAVELDQYATAPTVSTAVTGGFTTATATGGTTTATHYSYDTLGRPLRTTDAQGAVWSTGYDYLGRPVSQSDPDAGSTPAGSPTLYDAAGNVLQSTDPAGHTTSFVYDALNRKTAQYGVPLSGQPTATPTATWVYDNSDNAVPGMAYPVGHVTTETSNTPLGAFKTQALGFNIFNEPTGESYTIPGSASVTGSSAIAGTYTYRHSYNPVTGSPKSTLIPAAGGMDAEILTTGYAGYHGIDLPATLGGTHGYTQGVSYTSFGQVAQTVIGSATDKATVSYTYDPHTAKLTDQNVVNTAVSSTPLDDTSYTYDPAGNITSQTGVRNGAATETQCYTYDPLDRLTQAWTTASTAGSCATQPTALNVGSTVKDGVTGSAYWTSWTFDVLGQPKTQTEHALAGGGNDTTTSYTYGGSAASCTTPSTGAHTLASATRTTGTNTGTSTYCYNSLGATTSRTTSAGQQPLAWDNQGRLQTAGTGANATTYYYDASGQVIERADPGTLTLFLPDQQITVTGQTALSAVRTYALPGGGTAVLTNTAYGFELSDQHGSGTVSLDATAKNPSWRQLTPYGAPRGAAAGGSWLDPNGFLGKSLSTNAQLTTVGARQYDTTLGRFISLDPVFEASDPQQLNGYTYGSSNPVVHSDPSGLMAWDAETGIAAGTTGQLQEQINKVTSKPGFQYNQPCTNCKNEPEPQAKAPKPQPKKHCSWYNVACKVQQHADAIIQAVTVIAIVTVIVVAIVAPEVILPMAMAFGESALTTGSLAMASVAAAATGVSTVAAAAGAVGLAATAAVVANVAGAGTAASNKEGGSPAKAGSGPSGGKSAGGKAAAPVHAAEEPAGPGCKSFTPDTPVLMGDGTAKPIGKLQTGDLVEAADPDTGVAQGAHPVTAKWINHDYDLVDLKVNTGVTTTEVIHTTSKHLVWDLTTHAWTKTQDLKPGDVLGTVSGERATVAAVVPRDGDADMFNLTVADLHTFYVLAGATPILVHNCNTSGVYTSSGLTEQELEGAAIQARDDFAKTMGNSSQRQRSTTVTAGYNVETGEYAAGGSSRDGCAEVCVINLLGGDASKIRFTAAVHTRKSMLMEQQPVCVFCEARFSRQAFPNPVTIFKTDIIASLYN</sequence>
<proteinExistence type="predicted"/>
<keyword evidence="2" id="KW-0472">Membrane</keyword>
<dbReference type="CDD" id="cd00081">
    <property type="entry name" value="Hint"/>
    <property type="match status" value="1"/>
</dbReference>
<dbReference type="InterPro" id="IPR036844">
    <property type="entry name" value="Hint_dom_sf"/>
</dbReference>
<dbReference type="PANTHER" id="PTHR32305:SF17">
    <property type="entry name" value="TRNA NUCLEASE WAPA"/>
    <property type="match status" value="1"/>
</dbReference>
<dbReference type="SUPFAM" id="SSF51294">
    <property type="entry name" value="Hedgehog/intein (Hint) domain"/>
    <property type="match status" value="1"/>
</dbReference>
<evidence type="ECO:0000256" key="1">
    <source>
        <dbReference type="SAM" id="MobiDB-lite"/>
    </source>
</evidence>
<keyword evidence="2" id="KW-1133">Transmembrane helix</keyword>
<organism evidence="4 5">
    <name type="scientific">Kitasatospora cineracea</name>
    <dbReference type="NCBI Taxonomy" id="88074"/>
    <lineage>
        <taxon>Bacteria</taxon>
        <taxon>Bacillati</taxon>
        <taxon>Actinomycetota</taxon>
        <taxon>Actinomycetes</taxon>
        <taxon>Kitasatosporales</taxon>
        <taxon>Streptomycetaceae</taxon>
        <taxon>Kitasatospora</taxon>
    </lineage>
</organism>
<dbReference type="SMART" id="SM00306">
    <property type="entry name" value="HintN"/>
    <property type="match status" value="1"/>
</dbReference>
<comment type="caution">
    <text evidence="4">The sequence shown here is derived from an EMBL/GenBank/DDBJ whole genome shotgun (WGS) entry which is preliminary data.</text>
</comment>
<evidence type="ECO:0000259" key="3">
    <source>
        <dbReference type="SMART" id="SM00306"/>
    </source>
</evidence>
<feature type="region of interest" description="Disordered" evidence="1">
    <location>
        <begin position="2099"/>
        <end position="2146"/>
    </location>
</feature>
<dbReference type="NCBIfam" id="TIGR01643">
    <property type="entry name" value="YD_repeat_2x"/>
    <property type="match status" value="3"/>
</dbReference>
<dbReference type="NCBIfam" id="TIGR01443">
    <property type="entry name" value="intein_Cterm"/>
    <property type="match status" value="1"/>
</dbReference>
<reference evidence="4 5" key="1">
    <citation type="submission" date="2018-11" db="EMBL/GenBank/DDBJ databases">
        <title>Sequencing the genomes of 1000 actinobacteria strains.</title>
        <authorList>
            <person name="Klenk H.-P."/>
        </authorList>
    </citation>
    <scope>NUCLEOTIDE SEQUENCE [LARGE SCALE GENOMIC DNA]</scope>
    <source>
        <strain evidence="4 5">DSM 44780</strain>
    </source>
</reference>
<dbReference type="PROSITE" id="PS50818">
    <property type="entry name" value="INTEIN_C_TER"/>
    <property type="match status" value="1"/>
</dbReference>
<keyword evidence="2" id="KW-0812">Transmembrane</keyword>
<feature type="transmembrane region" description="Helical" evidence="2">
    <location>
        <begin position="2019"/>
        <end position="2039"/>
    </location>
</feature>
<dbReference type="Pfam" id="PF05593">
    <property type="entry name" value="RHS_repeat"/>
    <property type="match status" value="2"/>
</dbReference>
<dbReference type="Pfam" id="PF07591">
    <property type="entry name" value="PT-HINT"/>
    <property type="match status" value="1"/>
</dbReference>
<dbReference type="InterPro" id="IPR006530">
    <property type="entry name" value="YD"/>
</dbReference>
<dbReference type="Gene3D" id="2.180.10.10">
    <property type="entry name" value="RHS repeat-associated core"/>
    <property type="match status" value="1"/>
</dbReference>